<protein>
    <submittedName>
        <fullName evidence="7">Flippase</fullName>
    </submittedName>
</protein>
<accession>A0A9X5E6P8</accession>
<feature type="transmembrane region" description="Helical" evidence="6">
    <location>
        <begin position="411"/>
        <end position="430"/>
    </location>
</feature>
<dbReference type="PANTHER" id="PTHR30250">
    <property type="entry name" value="PST FAMILY PREDICTED COLANIC ACID TRANSPORTER"/>
    <property type="match status" value="1"/>
</dbReference>
<feature type="transmembrane region" description="Helical" evidence="6">
    <location>
        <begin position="282"/>
        <end position="299"/>
    </location>
</feature>
<dbReference type="Proteomes" id="UP000031532">
    <property type="component" value="Unassembled WGS sequence"/>
</dbReference>
<evidence type="ECO:0000313" key="7">
    <source>
        <dbReference type="EMBL" id="NHC35901.1"/>
    </source>
</evidence>
<keyword evidence="8" id="KW-1185">Reference proteome</keyword>
<dbReference type="AlphaFoldDB" id="A0A9X5E6P8"/>
<feature type="transmembrane region" description="Helical" evidence="6">
    <location>
        <begin position="166"/>
        <end position="186"/>
    </location>
</feature>
<dbReference type="CDD" id="cd13128">
    <property type="entry name" value="MATE_Wzx_like"/>
    <property type="match status" value="1"/>
</dbReference>
<evidence type="ECO:0000256" key="4">
    <source>
        <dbReference type="ARBA" id="ARBA00022989"/>
    </source>
</evidence>
<feature type="transmembrane region" description="Helical" evidence="6">
    <location>
        <begin position="138"/>
        <end position="154"/>
    </location>
</feature>
<reference evidence="7 8" key="1">
    <citation type="journal article" date="2015" name="Genome Announc.">
        <title>Draft Genome Sequence of the Terrestrial Cyanobacterium Scytonema millei VB511283, Isolated from Eastern India.</title>
        <authorList>
            <person name="Sen D."/>
            <person name="Chandrababunaidu M.M."/>
            <person name="Singh D."/>
            <person name="Sanghi N."/>
            <person name="Ghorai A."/>
            <person name="Mishra G.P."/>
            <person name="Madduluri M."/>
            <person name="Adhikary S.P."/>
            <person name="Tripathy S."/>
        </authorList>
    </citation>
    <scope>NUCLEOTIDE SEQUENCE [LARGE SCALE GENOMIC DNA]</scope>
    <source>
        <strain evidence="7 8">VB511283</strain>
    </source>
</reference>
<dbReference type="GO" id="GO:0005886">
    <property type="term" value="C:plasma membrane"/>
    <property type="evidence" value="ECO:0007669"/>
    <property type="project" value="UniProtKB-SubCell"/>
</dbReference>
<keyword evidence="5 6" id="KW-0472">Membrane</keyword>
<evidence type="ECO:0000313" key="8">
    <source>
        <dbReference type="Proteomes" id="UP000031532"/>
    </source>
</evidence>
<dbReference type="InterPro" id="IPR050833">
    <property type="entry name" value="Poly_Biosynth_Transport"/>
</dbReference>
<name>A0A9X5E6P8_9CYAN</name>
<keyword evidence="3 6" id="KW-0812">Transmembrane</keyword>
<feature type="transmembrane region" description="Helical" evidence="6">
    <location>
        <begin position="105"/>
        <end position="126"/>
    </location>
</feature>
<feature type="transmembrane region" description="Helical" evidence="6">
    <location>
        <begin position="352"/>
        <end position="374"/>
    </location>
</feature>
<dbReference type="PANTHER" id="PTHR30250:SF11">
    <property type="entry name" value="O-ANTIGEN TRANSPORTER-RELATED"/>
    <property type="match status" value="1"/>
</dbReference>
<dbReference type="Pfam" id="PF01943">
    <property type="entry name" value="Polysacc_synt"/>
    <property type="match status" value="1"/>
</dbReference>
<gene>
    <name evidence="7" type="ORF">QH73_0014770</name>
</gene>
<dbReference type="RefSeq" id="WP_039713192.1">
    <property type="nucleotide sequence ID" value="NZ_JTJC03000003.1"/>
</dbReference>
<comment type="caution">
    <text evidence="7">The sequence shown here is derived from an EMBL/GenBank/DDBJ whole genome shotgun (WGS) entry which is preliminary data.</text>
</comment>
<proteinExistence type="predicted"/>
<feature type="transmembrane region" description="Helical" evidence="6">
    <location>
        <begin position="61"/>
        <end position="85"/>
    </location>
</feature>
<evidence type="ECO:0000256" key="5">
    <source>
        <dbReference type="ARBA" id="ARBA00023136"/>
    </source>
</evidence>
<sequence length="444" mass="48827">MPKLPKFESWLKHQQSDLLRTLVRGAGAALSVQITSAGTIYVSQILLARWLGVTEYGIYDYAIALSLSLAFLAGLGLPIAVLRFIPKYQFEQDWRHLRGIIWGSWQQTLIASLITSVFSTVVLQWLASNQGLEHSKPLIFGVWSVPLMALVNLQQQIARAFQRITLAYAPYLIAYPLILIGITFIWQLNRSLNSTEAIALSILSLLLVLLVQALLFYRELTAEISQAVPAYAIGQWWRVALPLMFMDGSSVVLSQTDTLMLGTMLGAKAVGIYSAALKTSLWVHFILTAVNAIFAPIIASLHAQGDRQGLQQLVSTIARWMFYPALVIAIGLIIFAEPVLQLFGSEFTTARGALIVLILGQLVNVGAGSVGYLLIMTGNQIPAARVMGISAFTNVVLNVLGIYWLGIFGAALATAFSMMLWNVWLHAIVVKRLDVRPSILATFR</sequence>
<feature type="transmembrane region" description="Helical" evidence="6">
    <location>
        <begin position="198"/>
        <end position="217"/>
    </location>
</feature>
<dbReference type="OrthoDB" id="9800982at2"/>
<evidence type="ECO:0000256" key="6">
    <source>
        <dbReference type="SAM" id="Phobius"/>
    </source>
</evidence>
<keyword evidence="4 6" id="KW-1133">Transmembrane helix</keyword>
<feature type="transmembrane region" description="Helical" evidence="6">
    <location>
        <begin position="21"/>
        <end position="41"/>
    </location>
</feature>
<evidence type="ECO:0000256" key="2">
    <source>
        <dbReference type="ARBA" id="ARBA00022475"/>
    </source>
</evidence>
<comment type="subcellular location">
    <subcellularLocation>
        <location evidence="1">Cell membrane</location>
        <topology evidence="1">Multi-pass membrane protein</topology>
    </subcellularLocation>
</comment>
<evidence type="ECO:0000256" key="3">
    <source>
        <dbReference type="ARBA" id="ARBA00022692"/>
    </source>
</evidence>
<dbReference type="InterPro" id="IPR002797">
    <property type="entry name" value="Polysacc_synth"/>
</dbReference>
<evidence type="ECO:0000256" key="1">
    <source>
        <dbReference type="ARBA" id="ARBA00004651"/>
    </source>
</evidence>
<feature type="transmembrane region" description="Helical" evidence="6">
    <location>
        <begin position="320"/>
        <end position="340"/>
    </location>
</feature>
<dbReference type="EMBL" id="JTJC03000003">
    <property type="protein sequence ID" value="NHC35901.1"/>
    <property type="molecule type" value="Genomic_DNA"/>
</dbReference>
<keyword evidence="2" id="KW-1003">Cell membrane</keyword>
<organism evidence="7 8">
    <name type="scientific">Scytonema millei VB511283</name>
    <dbReference type="NCBI Taxonomy" id="1245923"/>
    <lineage>
        <taxon>Bacteria</taxon>
        <taxon>Bacillati</taxon>
        <taxon>Cyanobacteriota</taxon>
        <taxon>Cyanophyceae</taxon>
        <taxon>Nostocales</taxon>
        <taxon>Scytonemataceae</taxon>
        <taxon>Scytonema</taxon>
    </lineage>
</organism>